<dbReference type="CDD" id="cd22948">
    <property type="entry name" value="Coatomer_WDAD_alpha"/>
    <property type="match status" value="1"/>
</dbReference>
<feature type="repeat" description="WD" evidence="11">
    <location>
        <begin position="133"/>
        <end position="167"/>
    </location>
</feature>
<dbReference type="GO" id="GO:0006886">
    <property type="term" value="P:intracellular protein transport"/>
    <property type="evidence" value="ECO:0007669"/>
    <property type="project" value="UniProtKB-UniRule"/>
</dbReference>
<dbReference type="InterPro" id="IPR006692">
    <property type="entry name" value="Beta-prop_COPA/B_2nd"/>
</dbReference>
<evidence type="ECO:0000313" key="17">
    <source>
        <dbReference type="Proteomes" id="UP000233469"/>
    </source>
</evidence>
<feature type="repeat" description="WD" evidence="11">
    <location>
        <begin position="7"/>
        <end position="48"/>
    </location>
</feature>
<dbReference type="PIRSF" id="PIRSF003354">
    <property type="entry name" value="Coatomer_alpha_subunit"/>
    <property type="match status" value="1"/>
</dbReference>
<dbReference type="VEuPathDB" id="FungiDB:FUN_008895"/>
<dbReference type="SUPFAM" id="SSF50978">
    <property type="entry name" value="WD40 repeat-like"/>
    <property type="match status" value="1"/>
</dbReference>
<dbReference type="InterPro" id="IPR016391">
    <property type="entry name" value="Coatomer_asu"/>
</dbReference>
<keyword evidence="7 10" id="KW-0653">Protein transport</keyword>
<dbReference type="PROSITE" id="PS50082">
    <property type="entry name" value="WD_REPEATS_2"/>
    <property type="match status" value="6"/>
</dbReference>
<dbReference type="AlphaFoldDB" id="A0A2I1GZF5"/>
<gene>
    <name evidence="16" type="ORF">RhiirA4_407959</name>
    <name evidence="15" type="ORF">RhiirC2_753682</name>
</gene>
<keyword evidence="4 11" id="KW-0853">WD repeat</keyword>
<dbReference type="PANTHER" id="PTHR19876">
    <property type="entry name" value="COATOMER"/>
    <property type="match status" value="1"/>
</dbReference>
<evidence type="ECO:0000256" key="1">
    <source>
        <dbReference type="ARBA" id="ARBA00004255"/>
    </source>
</evidence>
<evidence type="ECO:0000256" key="5">
    <source>
        <dbReference type="ARBA" id="ARBA00022737"/>
    </source>
</evidence>
<evidence type="ECO:0000313" key="18">
    <source>
        <dbReference type="Proteomes" id="UP000234323"/>
    </source>
</evidence>
<dbReference type="InterPro" id="IPR020472">
    <property type="entry name" value="WD40_PAC1"/>
</dbReference>
<feature type="domain" description="Coatomer alpha subunit C-terminal" evidence="13">
    <location>
        <begin position="826"/>
        <end position="1226"/>
    </location>
</feature>
<comment type="subcellular location">
    <subcellularLocation>
        <location evidence="10">Cytoplasm</location>
    </subcellularLocation>
    <subcellularLocation>
        <location evidence="1 10">Golgi apparatus membrane</location>
        <topology evidence="1 10">Peripheral membrane protein</topology>
        <orientation evidence="1">Cytoplasmic side</orientation>
    </subcellularLocation>
</comment>
<dbReference type="EMBL" id="LLXL01001113">
    <property type="protein sequence ID" value="PKK66283.1"/>
    <property type="molecule type" value="Genomic_DNA"/>
</dbReference>
<dbReference type="GO" id="GO:0006890">
    <property type="term" value="P:retrograde vesicle-mediated transport, Golgi to endoplasmic reticulum"/>
    <property type="evidence" value="ECO:0007669"/>
    <property type="project" value="TreeGrafter"/>
</dbReference>
<comment type="caution">
    <text evidence="16">The sequence shown here is derived from an EMBL/GenBank/DDBJ whole genome shotgun (WGS) entry which is preliminary data.</text>
</comment>
<accession>A0A2I1GZF5</accession>
<evidence type="ECO:0000259" key="13">
    <source>
        <dbReference type="Pfam" id="PF06957"/>
    </source>
</evidence>
<dbReference type="Gene3D" id="1.25.40.470">
    <property type="match status" value="1"/>
</dbReference>
<evidence type="ECO:0000259" key="12">
    <source>
        <dbReference type="Pfam" id="PF04053"/>
    </source>
</evidence>
<dbReference type="SUPFAM" id="SSF101908">
    <property type="entry name" value="Putative isomerase YbhE"/>
    <property type="match status" value="1"/>
</dbReference>
<protein>
    <recommendedName>
        <fullName evidence="10">Coatomer subunit alpha</fullName>
    </recommendedName>
</protein>
<organism evidence="16 18">
    <name type="scientific">Rhizophagus irregularis</name>
    <dbReference type="NCBI Taxonomy" id="588596"/>
    <lineage>
        <taxon>Eukaryota</taxon>
        <taxon>Fungi</taxon>
        <taxon>Fungi incertae sedis</taxon>
        <taxon>Mucoromycota</taxon>
        <taxon>Glomeromycotina</taxon>
        <taxon>Glomeromycetes</taxon>
        <taxon>Glomerales</taxon>
        <taxon>Glomeraceae</taxon>
        <taxon>Rhizophagus</taxon>
    </lineage>
</organism>
<keyword evidence="8 10" id="KW-0333">Golgi apparatus</keyword>
<dbReference type="FunFam" id="1.25.40.470:FF:000002">
    <property type="entry name" value="Coatomer subunit alpha"/>
    <property type="match status" value="1"/>
</dbReference>
<dbReference type="OrthoDB" id="10261470at2759"/>
<dbReference type="Pfam" id="PF04053">
    <property type="entry name" value="B-prop_COPA_B_2nd"/>
    <property type="match status" value="1"/>
</dbReference>
<evidence type="ECO:0000256" key="3">
    <source>
        <dbReference type="ARBA" id="ARBA00022490"/>
    </source>
</evidence>
<keyword evidence="9 10" id="KW-0472">Membrane</keyword>
<dbReference type="PROSITE" id="PS50294">
    <property type="entry name" value="WD_REPEATS_REGION"/>
    <property type="match status" value="5"/>
</dbReference>
<dbReference type="InterPro" id="IPR036322">
    <property type="entry name" value="WD40_repeat_dom_sf"/>
</dbReference>
<dbReference type="GO" id="GO:0030126">
    <property type="term" value="C:COPI vesicle coat"/>
    <property type="evidence" value="ECO:0007669"/>
    <property type="project" value="UniProtKB-UniRule"/>
</dbReference>
<evidence type="ECO:0000256" key="11">
    <source>
        <dbReference type="PROSITE-ProRule" id="PRU00221"/>
    </source>
</evidence>
<dbReference type="GO" id="GO:0005198">
    <property type="term" value="F:structural molecule activity"/>
    <property type="evidence" value="ECO:0007669"/>
    <property type="project" value="InterPro"/>
</dbReference>
<dbReference type="Pfam" id="PF00400">
    <property type="entry name" value="WD40"/>
    <property type="match status" value="6"/>
</dbReference>
<keyword evidence="3 10" id="KW-0963">Cytoplasm</keyword>
<evidence type="ECO:0000256" key="7">
    <source>
        <dbReference type="ARBA" id="ARBA00022927"/>
    </source>
</evidence>
<dbReference type="Proteomes" id="UP000234323">
    <property type="component" value="Unassembled WGS sequence"/>
</dbReference>
<dbReference type="InterPro" id="IPR010714">
    <property type="entry name" value="Coatomer_asu_C"/>
</dbReference>
<feature type="domain" description="COPA/B second beta-propeller" evidence="12">
    <location>
        <begin position="345"/>
        <end position="591"/>
    </location>
</feature>
<dbReference type="SMART" id="SM00320">
    <property type="entry name" value="WD40"/>
    <property type="match status" value="7"/>
</dbReference>
<dbReference type="InterPro" id="IPR015943">
    <property type="entry name" value="WD40/YVTN_repeat-like_dom_sf"/>
</dbReference>
<dbReference type="CDD" id="cd00200">
    <property type="entry name" value="WD40"/>
    <property type="match status" value="1"/>
</dbReference>
<keyword evidence="18" id="KW-1185">Reference proteome</keyword>
<keyword evidence="6 10" id="KW-0931">ER-Golgi transport</keyword>
<reference evidence="15 17" key="2">
    <citation type="submission" date="2017-10" db="EMBL/GenBank/DDBJ databases">
        <title>Extensive intraspecific genome diversity in a model arbuscular mycorrhizal fungus.</title>
        <authorList>
            <person name="Chen E.C.H."/>
            <person name="Morin E."/>
            <person name="Baudet D."/>
            <person name="Noel J."/>
            <person name="Ndikumana S."/>
            <person name="Charron P."/>
            <person name="St-Onge C."/>
            <person name="Giorgi J."/>
            <person name="Grigoriev I.V."/>
            <person name="Roux C."/>
            <person name="Martin F.M."/>
            <person name="Corradi N."/>
        </authorList>
    </citation>
    <scope>NUCLEOTIDE SEQUENCE [LARGE SCALE GENOMIC DNA]</scope>
    <source>
        <strain evidence="15 17">C2</strain>
    </source>
</reference>
<dbReference type="InterPro" id="IPR050844">
    <property type="entry name" value="Coatomer_complex_subunit"/>
</dbReference>
<feature type="repeat" description="WD" evidence="11">
    <location>
        <begin position="49"/>
        <end position="90"/>
    </location>
</feature>
<dbReference type="Proteomes" id="UP000233469">
    <property type="component" value="Unassembled WGS sequence"/>
</dbReference>
<evidence type="ECO:0000256" key="4">
    <source>
        <dbReference type="ARBA" id="ARBA00022574"/>
    </source>
</evidence>
<evidence type="ECO:0000256" key="9">
    <source>
        <dbReference type="ARBA" id="ARBA00023136"/>
    </source>
</evidence>
<comment type="subunit">
    <text evidence="10">Oligomeric complex that consists of at least the alpha, beta, beta', gamma, delta, epsilon and zeta subunits.</text>
</comment>
<dbReference type="FunFam" id="2.130.10.10:FF:000010">
    <property type="entry name" value="Coatomer subunit alpha"/>
    <property type="match status" value="1"/>
</dbReference>
<dbReference type="InterPro" id="IPR056176">
    <property type="entry name" value="TPR_COPA_B"/>
</dbReference>
<keyword evidence="2 10" id="KW-0813">Transport</keyword>
<dbReference type="InterPro" id="IPR019775">
    <property type="entry name" value="WD40_repeat_CS"/>
</dbReference>
<name>A0A2I1GZF5_9GLOM</name>
<evidence type="ECO:0000256" key="6">
    <source>
        <dbReference type="ARBA" id="ARBA00022892"/>
    </source>
</evidence>
<dbReference type="PROSITE" id="PS00678">
    <property type="entry name" value="WD_REPEATS_1"/>
    <property type="match status" value="1"/>
</dbReference>
<dbReference type="EMBL" id="LLXI01001123">
    <property type="protein sequence ID" value="PKY52017.1"/>
    <property type="molecule type" value="Genomic_DNA"/>
</dbReference>
<keyword evidence="5" id="KW-0677">Repeat</keyword>
<feature type="repeat" description="WD" evidence="11">
    <location>
        <begin position="91"/>
        <end position="132"/>
    </location>
</feature>
<dbReference type="GO" id="GO:0006888">
    <property type="term" value="P:endoplasmic reticulum to Golgi vesicle-mediated transport"/>
    <property type="evidence" value="ECO:0007669"/>
    <property type="project" value="InterPro"/>
</dbReference>
<dbReference type="PANTHER" id="PTHR19876:SF1">
    <property type="entry name" value="COATOMER SUBUNIT ALPHA"/>
    <property type="match status" value="1"/>
</dbReference>
<dbReference type="Pfam" id="PF23953">
    <property type="entry name" value="TPR_COPA_B"/>
    <property type="match status" value="1"/>
</dbReference>
<dbReference type="InterPro" id="IPR001680">
    <property type="entry name" value="WD40_rpt"/>
</dbReference>
<dbReference type="PRINTS" id="PR00320">
    <property type="entry name" value="GPROTEINBRPT"/>
</dbReference>
<dbReference type="VEuPathDB" id="FungiDB:RhiirA1_425139"/>
<dbReference type="VEuPathDB" id="FungiDB:RhiirFUN_007679"/>
<comment type="function">
    <text evidence="10">The coatomer is a cytosolic protein complex that binds to dilysine motifs and reversibly associates with Golgi non-clathrin-coated vesicles, which further mediate biosynthetic protein transport from the ER, via the Golgi up to the trans Golgi network.</text>
</comment>
<dbReference type="Gene3D" id="2.130.10.10">
    <property type="entry name" value="YVTN repeat-like/Quinoprotein amine dehydrogenase"/>
    <property type="match status" value="1"/>
</dbReference>
<proteinExistence type="predicted"/>
<dbReference type="GO" id="GO:0000139">
    <property type="term" value="C:Golgi membrane"/>
    <property type="evidence" value="ECO:0007669"/>
    <property type="project" value="UniProtKB-SubCell"/>
</dbReference>
<evidence type="ECO:0000256" key="8">
    <source>
        <dbReference type="ARBA" id="ARBA00023034"/>
    </source>
</evidence>
<feature type="repeat" description="WD" evidence="11">
    <location>
        <begin position="251"/>
        <end position="292"/>
    </location>
</feature>
<dbReference type="Pfam" id="PF06957">
    <property type="entry name" value="COPI_C"/>
    <property type="match status" value="1"/>
</dbReference>
<dbReference type="GO" id="GO:0006891">
    <property type="term" value="P:intra-Golgi vesicle-mediated transport"/>
    <property type="evidence" value="ECO:0007669"/>
    <property type="project" value="TreeGrafter"/>
</dbReference>
<evidence type="ECO:0000256" key="10">
    <source>
        <dbReference type="PIRNR" id="PIRNR003354"/>
    </source>
</evidence>
<evidence type="ECO:0000256" key="2">
    <source>
        <dbReference type="ARBA" id="ARBA00022448"/>
    </source>
</evidence>
<feature type="repeat" description="WD" evidence="11">
    <location>
        <begin position="207"/>
        <end position="248"/>
    </location>
</feature>
<evidence type="ECO:0000313" key="15">
    <source>
        <dbReference type="EMBL" id="PKK66283.1"/>
    </source>
</evidence>
<reference evidence="16 18" key="1">
    <citation type="submission" date="2015-10" db="EMBL/GenBank/DDBJ databases">
        <title>Genome analyses suggest a sexual origin of heterokaryosis in a supposedly ancient asexual fungus.</title>
        <authorList>
            <person name="Ropars J."/>
            <person name="Sedzielewska K."/>
            <person name="Noel J."/>
            <person name="Charron P."/>
            <person name="Farinelli L."/>
            <person name="Marton T."/>
            <person name="Kruger M."/>
            <person name="Pelin A."/>
            <person name="Brachmann A."/>
            <person name="Corradi N."/>
        </authorList>
    </citation>
    <scope>NUCLEOTIDE SEQUENCE [LARGE SCALE GENOMIC DNA]</scope>
    <source>
        <strain evidence="16 18">A4</strain>
        <strain evidence="15 17">C2</strain>
    </source>
</reference>
<dbReference type="InterPro" id="IPR047312">
    <property type="entry name" value="Coatomer_alpha_WD-assoc_reg"/>
</dbReference>
<sequence length="1228" mass="138863">MQMLTKFESKSNRVKGIAFHPKRPWILASLHNGCIQLWDYRMGTLLERFDEHDGPVRGIAFHPTQPLFVSGGDDYKIKVWNYKTRKCLFTLNGHLDYVRTVFFHHEYPWILSASDDQTIRIWNWQSRNCIAILTGHNHYVMCAQFHPKEDLVVSASLDQTVRIWDISGLRKKNAAPSSMTLEDSLHRSAATQADIFGSTDAIVKYVLEGHDRGVNWATFHPTLPLIVSAGDDRQIKLWRMNESKAWEVDTCRGHFNNVSAALFHPRQELIISDAEDKTIRVWDMSKRTLVQTFRREHDRFWVLTAHPELNLFAAGHDNGLIVFKLERERPAYAVHQNNLFYIKDKYLRVFDFANASDVSVLSVRKIGGQYVHPRSLSYNPAERAVIITTPTDGGTFDLFHLPKDFSGEPREVSTDGKRGAGNSAIFIARNRFAVLDKTRQQIEIRDLSNATTKSVKPPATVNEIFSAGSSNLLLLSTPTSVILYDIQQRQTVAEINTPPVKYIVWSSDHSQVALLSKHTITIANKTLEQSCLIHETIRIKSGAWDDAGIFVYSTLNHIKYALPQGDNGIIRTLDQPVYLTKVKGKNVHCLDRDSKTRIISIDPTEYRFKLSLIKRNYDEVLQIIRNSNLVGQAIIAYLQKKGYPEIALHFVRDDKTRFDLALECGNIEVALETAKAMDRDDCWNKLGAEALRQGNHMVVEMAYQRVKNFDRLSFLYLVTGNVEKLRKMLKIAELRNDNMSRFHNSLFLGDVEERVRLLKEVGQLPLAYLTARSHGLMEEAESILASTGLTTDDISDLPATGQLLKPPMPIIRQHDSNWPLLTVSRSFFDSAFTNTDSNPLAAPLALAEGIDDIGGDWGGDDDFGLNVDVEKVDDQRIGGEVVEEGSGWDIDVDLNVQLDKEIAKELANGAQGEFIPPTSGTNESELWVHNSPLAADHVAAGSFETAMQLLNRQVGAVNFEPLKSHFLKTFQATRTYLPCNVSLPPLVYHIRRNPEETETRRMLPVLPYNFQTIISVQLQEAYRTTTAAKFQEATIQFRNIIHSILLIAVSKKSEIDEVHQLIEVCREYIVGLSMEQTRRKFTLDSPENTKRALELAAYFTHCRLQPAHLQLSLRSAMTLSFKAKNCLTASMFARRLLELAPPPQVATSARQIQTIADNTPRDEITLDYDQYNPFVVCAISYTPIYKGSSSVECPYCHASYLTEYKGKLCTVCDVSQIGANSTGLKVYV</sequence>
<evidence type="ECO:0000259" key="14">
    <source>
        <dbReference type="Pfam" id="PF23953"/>
    </source>
</evidence>
<feature type="domain" description="COPA/B TPR" evidence="14">
    <location>
        <begin position="619"/>
        <end position="774"/>
    </location>
</feature>
<evidence type="ECO:0000313" key="16">
    <source>
        <dbReference type="EMBL" id="PKY52017.1"/>
    </source>
</evidence>